<gene>
    <name evidence="3" type="ORF">ABDJ38_09100</name>
</gene>
<feature type="signal peptide" evidence="2">
    <location>
        <begin position="1"/>
        <end position="22"/>
    </location>
</feature>
<comment type="caution">
    <text evidence="3">The sequence shown here is derived from an EMBL/GenBank/DDBJ whole genome shotgun (WGS) entry which is preliminary data.</text>
</comment>
<evidence type="ECO:0000256" key="1">
    <source>
        <dbReference type="SAM" id="MobiDB-lite"/>
    </source>
</evidence>
<accession>A0ABV0CXG7</accession>
<evidence type="ECO:0000256" key="2">
    <source>
        <dbReference type="SAM" id="SignalP"/>
    </source>
</evidence>
<feature type="chain" id="PRO_5046238567" evidence="2">
    <location>
        <begin position="23"/>
        <end position="268"/>
    </location>
</feature>
<dbReference type="EMBL" id="JBDLBR010000003">
    <property type="protein sequence ID" value="MEN7537326.1"/>
    <property type="molecule type" value="Genomic_DNA"/>
</dbReference>
<sequence>MVKATTLVAGFALALAGAPVAAQPDETFTPARAEGYAAVTDWPDFTGVWSPDWAYLFATRGARRGASPVLTPEAQAKYDAFLEKQKREGVDQYLQVNCIPPGMPNIMRQPYPVEFLFSPGRVTLLTETYSQARRLYLDGRALPEDPEPLFNGTSVGRWEGDVLVVDTVGFNHLVTYQSGIEPSQKMRIHEHFWLAEPDVLMVETTITDPGVLAEPLVQLQAYRRKPDWDMREYVCEENNRLTDDEGGANIDLGFDELEDDPFGPPPEE</sequence>
<proteinExistence type="predicted"/>
<dbReference type="RefSeq" id="WP_346784792.1">
    <property type="nucleotide sequence ID" value="NZ_JBDLBR010000003.1"/>
</dbReference>
<keyword evidence="2" id="KW-0732">Signal</keyword>
<feature type="compositionally biased region" description="Acidic residues" evidence="1">
    <location>
        <begin position="253"/>
        <end position="268"/>
    </location>
</feature>
<organism evidence="3 4">
    <name type="scientific">Aurantiacibacter flavus</name>
    <dbReference type="NCBI Taxonomy" id="3145232"/>
    <lineage>
        <taxon>Bacteria</taxon>
        <taxon>Pseudomonadati</taxon>
        <taxon>Pseudomonadota</taxon>
        <taxon>Alphaproteobacteria</taxon>
        <taxon>Sphingomonadales</taxon>
        <taxon>Erythrobacteraceae</taxon>
        <taxon>Aurantiacibacter</taxon>
    </lineage>
</organism>
<protein>
    <submittedName>
        <fullName evidence="3">Uncharacterized protein</fullName>
    </submittedName>
</protein>
<evidence type="ECO:0000313" key="4">
    <source>
        <dbReference type="Proteomes" id="UP001484535"/>
    </source>
</evidence>
<keyword evidence="4" id="KW-1185">Reference proteome</keyword>
<feature type="region of interest" description="Disordered" evidence="1">
    <location>
        <begin position="239"/>
        <end position="268"/>
    </location>
</feature>
<name>A0ABV0CXG7_9SPHN</name>
<evidence type="ECO:0000313" key="3">
    <source>
        <dbReference type="EMBL" id="MEN7537326.1"/>
    </source>
</evidence>
<dbReference type="Proteomes" id="UP001484535">
    <property type="component" value="Unassembled WGS sequence"/>
</dbReference>
<reference evidence="3 4" key="1">
    <citation type="submission" date="2024-05" db="EMBL/GenBank/DDBJ databases">
        <authorList>
            <person name="Park S."/>
        </authorList>
    </citation>
    <scope>NUCLEOTIDE SEQUENCE [LARGE SCALE GENOMIC DNA]</scope>
    <source>
        <strain evidence="3 4">DGU5</strain>
    </source>
</reference>